<keyword evidence="1" id="KW-0963">Cytoplasm</keyword>
<protein>
    <recommendedName>
        <fullName evidence="5">Mur ligase C-terminal domain-containing protein</fullName>
    </recommendedName>
</protein>
<dbReference type="InterPro" id="IPR005762">
    <property type="entry name" value="MurD"/>
</dbReference>
<evidence type="ECO:0000256" key="3">
    <source>
        <dbReference type="ARBA" id="ARBA00022741"/>
    </source>
</evidence>
<dbReference type="GO" id="GO:0005737">
    <property type="term" value="C:cytoplasm"/>
    <property type="evidence" value="ECO:0007669"/>
    <property type="project" value="InterPro"/>
</dbReference>
<dbReference type="GO" id="GO:0008764">
    <property type="term" value="F:UDP-N-acetylmuramoylalanine-D-glutamate ligase activity"/>
    <property type="evidence" value="ECO:0007669"/>
    <property type="project" value="InterPro"/>
</dbReference>
<dbReference type="GO" id="GO:0051301">
    <property type="term" value="P:cell division"/>
    <property type="evidence" value="ECO:0007669"/>
    <property type="project" value="InterPro"/>
</dbReference>
<evidence type="ECO:0000256" key="1">
    <source>
        <dbReference type="ARBA" id="ARBA00022490"/>
    </source>
</evidence>
<gene>
    <name evidence="6" type="ORF">A3F99_00105</name>
</gene>
<evidence type="ECO:0000259" key="5">
    <source>
        <dbReference type="Pfam" id="PF02875"/>
    </source>
</evidence>
<keyword evidence="2" id="KW-0436">Ligase</keyword>
<dbReference type="AlphaFoldDB" id="A0A1G1Z9S6"/>
<name>A0A1G1Z9S6_9BACT</name>
<keyword evidence="4" id="KW-0067">ATP-binding</keyword>
<evidence type="ECO:0000313" key="6">
    <source>
        <dbReference type="EMBL" id="OGY61159.1"/>
    </source>
</evidence>
<dbReference type="Pfam" id="PF02875">
    <property type="entry name" value="Mur_ligase_C"/>
    <property type="match status" value="1"/>
</dbReference>
<dbReference type="Gene3D" id="3.90.190.20">
    <property type="entry name" value="Mur ligase, C-terminal domain"/>
    <property type="match status" value="1"/>
</dbReference>
<dbReference type="Proteomes" id="UP000176571">
    <property type="component" value="Unassembled WGS sequence"/>
</dbReference>
<dbReference type="PANTHER" id="PTHR43692:SF1">
    <property type="entry name" value="UDP-N-ACETYLMURAMOYLALANINE--D-GLUTAMATE LIGASE"/>
    <property type="match status" value="1"/>
</dbReference>
<accession>A0A1G1Z9S6</accession>
<dbReference type="GO" id="GO:0008360">
    <property type="term" value="P:regulation of cell shape"/>
    <property type="evidence" value="ECO:0007669"/>
    <property type="project" value="InterPro"/>
</dbReference>
<comment type="caution">
    <text evidence="6">The sequence shown here is derived from an EMBL/GenBank/DDBJ whole genome shotgun (WGS) entry which is preliminary data.</text>
</comment>
<dbReference type="InterPro" id="IPR004101">
    <property type="entry name" value="Mur_ligase_C"/>
</dbReference>
<dbReference type="EMBL" id="MHJB01000019">
    <property type="protein sequence ID" value="OGY61159.1"/>
    <property type="molecule type" value="Genomic_DNA"/>
</dbReference>
<evidence type="ECO:0000256" key="4">
    <source>
        <dbReference type="ARBA" id="ARBA00022840"/>
    </source>
</evidence>
<evidence type="ECO:0000313" key="7">
    <source>
        <dbReference type="Proteomes" id="UP000176571"/>
    </source>
</evidence>
<keyword evidence="3" id="KW-0547">Nucleotide-binding</keyword>
<organism evidence="6 7">
    <name type="scientific">Candidatus Colwellbacteria bacterium RIFCSPLOWO2_12_FULL_43_11</name>
    <dbReference type="NCBI Taxonomy" id="1797693"/>
    <lineage>
        <taxon>Bacteria</taxon>
        <taxon>Candidatus Colwelliibacteriota</taxon>
    </lineage>
</organism>
<proteinExistence type="predicted"/>
<dbReference type="STRING" id="1797693.A3F99_00105"/>
<dbReference type="SUPFAM" id="SSF53244">
    <property type="entry name" value="MurD-like peptide ligases, peptide-binding domain"/>
    <property type="match status" value="1"/>
</dbReference>
<dbReference type="PANTHER" id="PTHR43692">
    <property type="entry name" value="UDP-N-ACETYLMURAMOYLALANINE--D-GLUTAMATE LIGASE"/>
    <property type="match status" value="1"/>
</dbReference>
<dbReference type="InterPro" id="IPR036615">
    <property type="entry name" value="Mur_ligase_C_dom_sf"/>
</dbReference>
<dbReference type="GO" id="GO:0005524">
    <property type="term" value="F:ATP binding"/>
    <property type="evidence" value="ECO:0007669"/>
    <property type="project" value="UniProtKB-KW"/>
</dbReference>
<feature type="domain" description="Mur ligase C-terminal" evidence="5">
    <location>
        <begin position="26"/>
        <end position="131"/>
    </location>
</feature>
<evidence type="ECO:0000256" key="2">
    <source>
        <dbReference type="ARBA" id="ARBA00022598"/>
    </source>
</evidence>
<sequence>MSLGVSKKTVKKVAVKYEGLPYHLSLIRNFKGRKIYNDSSSTNPDTTAAAILAFPNNNILIMGGKDKGLNYKPMALALRKSSIKLVVLMGENSKKIAKAIKGNKYVFARDLKSAVNIALKRSIKGSSIIFSPGSASFDMFRDYYDRGDKFDKIVLQLK</sequence>
<reference evidence="6 7" key="1">
    <citation type="journal article" date="2016" name="Nat. Commun.">
        <title>Thousands of microbial genomes shed light on interconnected biogeochemical processes in an aquifer system.</title>
        <authorList>
            <person name="Anantharaman K."/>
            <person name="Brown C.T."/>
            <person name="Hug L.A."/>
            <person name="Sharon I."/>
            <person name="Castelle C.J."/>
            <person name="Probst A.J."/>
            <person name="Thomas B.C."/>
            <person name="Singh A."/>
            <person name="Wilkins M.J."/>
            <person name="Karaoz U."/>
            <person name="Brodie E.L."/>
            <person name="Williams K.H."/>
            <person name="Hubbard S.S."/>
            <person name="Banfield J.F."/>
        </authorList>
    </citation>
    <scope>NUCLEOTIDE SEQUENCE [LARGE SCALE GENOMIC DNA]</scope>
</reference>